<protein>
    <submittedName>
        <fullName evidence="2">Uncharacterized protein DUF2721</fullName>
    </submittedName>
</protein>
<organism evidence="2 3">
    <name type="scientific">Methylobacter tundripaludum</name>
    <dbReference type="NCBI Taxonomy" id="173365"/>
    <lineage>
        <taxon>Bacteria</taxon>
        <taxon>Pseudomonadati</taxon>
        <taxon>Pseudomonadota</taxon>
        <taxon>Gammaproteobacteria</taxon>
        <taxon>Methylococcales</taxon>
        <taxon>Methylococcaceae</taxon>
        <taxon>Methylobacter</taxon>
    </lineage>
</organism>
<dbReference type="AlphaFoldDB" id="A0A2S6GVI1"/>
<name>A0A2S6GVI1_9GAMM</name>
<keyword evidence="3" id="KW-1185">Reference proteome</keyword>
<feature type="transmembrane region" description="Helical" evidence="1">
    <location>
        <begin position="104"/>
        <end position="129"/>
    </location>
</feature>
<feature type="transmembrane region" description="Helical" evidence="1">
    <location>
        <begin position="72"/>
        <end position="92"/>
    </location>
</feature>
<keyword evidence="1" id="KW-0812">Transmembrane</keyword>
<dbReference type="Pfam" id="PF11026">
    <property type="entry name" value="DUF2721"/>
    <property type="match status" value="1"/>
</dbReference>
<evidence type="ECO:0000256" key="1">
    <source>
        <dbReference type="SAM" id="Phobius"/>
    </source>
</evidence>
<dbReference type="InterPro" id="IPR021279">
    <property type="entry name" value="DUF2721"/>
</dbReference>
<sequence length="142" mass="15893">MLSRLDGIVELVTSSLVLFSSIGIFVLTLNARYTHAIGRLRDIYEELKTSSTAEKLEKELNSMVYRCQVLKWSFALLLCSAISSGVFMLGSISSRFTDQISTEVLVVFVVLSVLFIFSSMVCLFIDVLASLRATMIHIERVK</sequence>
<dbReference type="Proteomes" id="UP000238071">
    <property type="component" value="Unassembled WGS sequence"/>
</dbReference>
<gene>
    <name evidence="2" type="ORF">B0F88_11028</name>
</gene>
<evidence type="ECO:0000313" key="2">
    <source>
        <dbReference type="EMBL" id="PPK69242.1"/>
    </source>
</evidence>
<keyword evidence="1" id="KW-0472">Membrane</keyword>
<feature type="transmembrane region" description="Helical" evidence="1">
    <location>
        <begin position="12"/>
        <end position="31"/>
    </location>
</feature>
<dbReference type="EMBL" id="PTIY01000010">
    <property type="protein sequence ID" value="PPK69242.1"/>
    <property type="molecule type" value="Genomic_DNA"/>
</dbReference>
<evidence type="ECO:0000313" key="3">
    <source>
        <dbReference type="Proteomes" id="UP000238071"/>
    </source>
</evidence>
<accession>A0A2S6GVI1</accession>
<proteinExistence type="predicted"/>
<dbReference type="RefSeq" id="WP_104424289.1">
    <property type="nucleotide sequence ID" value="NZ_PTIY01000010.1"/>
</dbReference>
<reference evidence="2 3" key="1">
    <citation type="submission" date="2018-02" db="EMBL/GenBank/DDBJ databases">
        <title>Subsurface microbial communities from deep shales in Ohio and West Virginia, USA.</title>
        <authorList>
            <person name="Wrighton K."/>
        </authorList>
    </citation>
    <scope>NUCLEOTIDE SEQUENCE [LARGE SCALE GENOMIC DNA]</scope>
    <source>
        <strain evidence="2 3">OWC-G53F</strain>
    </source>
</reference>
<comment type="caution">
    <text evidence="2">The sequence shown here is derived from an EMBL/GenBank/DDBJ whole genome shotgun (WGS) entry which is preliminary data.</text>
</comment>
<dbReference type="OrthoDB" id="5568507at2"/>
<keyword evidence="1" id="KW-1133">Transmembrane helix</keyword>